<protein>
    <submittedName>
        <fullName evidence="1">Uncharacterized protein</fullName>
    </submittedName>
</protein>
<dbReference type="Proteomes" id="UP001497382">
    <property type="component" value="Unassembled WGS sequence"/>
</dbReference>
<accession>A0AAV1YWD6</accession>
<dbReference type="AlphaFoldDB" id="A0AAV1YWD6"/>
<gene>
    <name evidence="1" type="ORF">LARSCL_LOCUS873</name>
</gene>
<evidence type="ECO:0000313" key="2">
    <source>
        <dbReference type="Proteomes" id="UP001497382"/>
    </source>
</evidence>
<keyword evidence="2" id="KW-1185">Reference proteome</keyword>
<proteinExistence type="predicted"/>
<name>A0AAV1YWD6_9ARAC</name>
<reference evidence="1 2" key="1">
    <citation type="submission" date="2024-04" db="EMBL/GenBank/DDBJ databases">
        <authorList>
            <person name="Rising A."/>
            <person name="Reimegard J."/>
            <person name="Sonavane S."/>
            <person name="Akerstrom W."/>
            <person name="Nylinder S."/>
            <person name="Hedman E."/>
            <person name="Kallberg Y."/>
        </authorList>
    </citation>
    <scope>NUCLEOTIDE SEQUENCE [LARGE SCALE GENOMIC DNA]</scope>
</reference>
<organism evidence="1 2">
    <name type="scientific">Larinioides sclopetarius</name>
    <dbReference type="NCBI Taxonomy" id="280406"/>
    <lineage>
        <taxon>Eukaryota</taxon>
        <taxon>Metazoa</taxon>
        <taxon>Ecdysozoa</taxon>
        <taxon>Arthropoda</taxon>
        <taxon>Chelicerata</taxon>
        <taxon>Arachnida</taxon>
        <taxon>Araneae</taxon>
        <taxon>Araneomorphae</taxon>
        <taxon>Entelegynae</taxon>
        <taxon>Araneoidea</taxon>
        <taxon>Araneidae</taxon>
        <taxon>Larinioides</taxon>
    </lineage>
</organism>
<comment type="caution">
    <text evidence="1">The sequence shown here is derived from an EMBL/GenBank/DDBJ whole genome shotgun (WGS) entry which is preliminary data.</text>
</comment>
<evidence type="ECO:0000313" key="1">
    <source>
        <dbReference type="EMBL" id="CAL1262223.1"/>
    </source>
</evidence>
<dbReference type="EMBL" id="CAXIEN010000004">
    <property type="protein sequence ID" value="CAL1262223.1"/>
    <property type="molecule type" value="Genomic_DNA"/>
</dbReference>
<sequence>MDFADYLDSLCKDYFLPMASERPCDGVVSQWHRSVPAMVSSPNGIEASLRWRLLPMTSKHPAKGANFSDYIDVFRIQLLTQSHIENMAQLVPSEDMDNRPPRHHPAK</sequence>